<dbReference type="RefSeq" id="WP_144846412.1">
    <property type="nucleotide sequence ID" value="NZ_VNJI01000011.1"/>
</dbReference>
<gene>
    <name evidence="1" type="ORF">FPZ49_10910</name>
</gene>
<keyword evidence="2" id="KW-1185">Reference proteome</keyword>
<comment type="caution">
    <text evidence="1">The sequence shown here is derived from an EMBL/GenBank/DDBJ whole genome shotgun (WGS) entry which is preliminary data.</text>
</comment>
<name>A0A559KCL6_9BACL</name>
<dbReference type="AlphaFoldDB" id="A0A559KCL6"/>
<dbReference type="Proteomes" id="UP000317036">
    <property type="component" value="Unassembled WGS sequence"/>
</dbReference>
<evidence type="ECO:0000313" key="2">
    <source>
        <dbReference type="Proteomes" id="UP000317036"/>
    </source>
</evidence>
<dbReference type="EMBL" id="VNJI01000011">
    <property type="protein sequence ID" value="TVY09874.1"/>
    <property type="molecule type" value="Genomic_DNA"/>
</dbReference>
<organism evidence="1 2">
    <name type="scientific">Paenibacillus cremeus</name>
    <dbReference type="NCBI Taxonomy" id="2163881"/>
    <lineage>
        <taxon>Bacteria</taxon>
        <taxon>Bacillati</taxon>
        <taxon>Bacillota</taxon>
        <taxon>Bacilli</taxon>
        <taxon>Bacillales</taxon>
        <taxon>Paenibacillaceae</taxon>
        <taxon>Paenibacillus</taxon>
    </lineage>
</organism>
<protein>
    <submittedName>
        <fullName evidence="1">Uncharacterized protein</fullName>
    </submittedName>
</protein>
<accession>A0A559KCL6</accession>
<sequence>MDHIASLAADKVNYTLGKVKNNDMWYEEEIKRLKSQTNRVNELMVGKELFIDRLKRIIEDQQNEIDELKNR</sequence>
<proteinExistence type="predicted"/>
<reference evidence="1 2" key="1">
    <citation type="submission" date="2019-07" db="EMBL/GenBank/DDBJ databases">
        <authorList>
            <person name="Kim J."/>
        </authorList>
    </citation>
    <scope>NUCLEOTIDE SEQUENCE [LARGE SCALE GENOMIC DNA]</scope>
    <source>
        <strain evidence="1 2">JC52</strain>
    </source>
</reference>
<evidence type="ECO:0000313" key="1">
    <source>
        <dbReference type="EMBL" id="TVY09874.1"/>
    </source>
</evidence>